<dbReference type="FunFam" id="3.40.1280.30:FF:000003">
    <property type="entry name" value="tRNA methyltransferase 10C, mitochondrial RNase P subunit"/>
    <property type="match status" value="1"/>
</dbReference>
<dbReference type="CDD" id="cd18102">
    <property type="entry name" value="Trm10_MRRP1"/>
    <property type="match status" value="1"/>
</dbReference>
<feature type="region of interest" description="Disordered" evidence="10">
    <location>
        <begin position="55"/>
        <end position="78"/>
    </location>
</feature>
<dbReference type="GO" id="GO:0097745">
    <property type="term" value="P:mitochondrial tRNA 5'-end processing"/>
    <property type="evidence" value="ECO:0007669"/>
    <property type="project" value="TreeGrafter"/>
</dbReference>
<name>A0A6J2YW75_SITOR</name>
<evidence type="ECO:0000256" key="6">
    <source>
        <dbReference type="ARBA" id="ARBA00022946"/>
    </source>
</evidence>
<keyword evidence="2" id="KW-0489">Methyltransferase</keyword>
<keyword evidence="6" id="KW-0809">Transit peptide</keyword>
<dbReference type="InterPro" id="IPR025812">
    <property type="entry name" value="Trm10_C_MTase_dom"/>
</dbReference>
<evidence type="ECO:0000256" key="2">
    <source>
        <dbReference type="ARBA" id="ARBA00022603"/>
    </source>
</evidence>
<feature type="compositionally biased region" description="Low complexity" evidence="10">
    <location>
        <begin position="56"/>
        <end position="74"/>
    </location>
</feature>
<accession>A0A6J2YW75</accession>
<evidence type="ECO:0000256" key="4">
    <source>
        <dbReference type="ARBA" id="ARBA00022691"/>
    </source>
</evidence>
<dbReference type="PANTHER" id="PTHR13563">
    <property type="entry name" value="TRNA (GUANINE-9-) METHYLTRANSFERASE"/>
    <property type="match status" value="1"/>
</dbReference>
<dbReference type="KEGG" id="soy:115891178"/>
<evidence type="ECO:0000256" key="3">
    <source>
        <dbReference type="ARBA" id="ARBA00022679"/>
    </source>
</evidence>
<organism evidence="12 13">
    <name type="scientific">Sitophilus oryzae</name>
    <name type="common">Rice weevil</name>
    <name type="synonym">Curculio oryzae</name>
    <dbReference type="NCBI Taxonomy" id="7048"/>
    <lineage>
        <taxon>Eukaryota</taxon>
        <taxon>Metazoa</taxon>
        <taxon>Ecdysozoa</taxon>
        <taxon>Arthropoda</taxon>
        <taxon>Hexapoda</taxon>
        <taxon>Insecta</taxon>
        <taxon>Pterygota</taxon>
        <taxon>Neoptera</taxon>
        <taxon>Endopterygota</taxon>
        <taxon>Coleoptera</taxon>
        <taxon>Polyphaga</taxon>
        <taxon>Cucujiformia</taxon>
        <taxon>Curculionidae</taxon>
        <taxon>Dryophthorinae</taxon>
        <taxon>Sitophilus</taxon>
    </lineage>
</organism>
<comment type="subcellular location">
    <subcellularLocation>
        <location evidence="1">Mitochondrion</location>
    </subcellularLocation>
</comment>
<dbReference type="Gene3D" id="3.40.1280.30">
    <property type="match status" value="1"/>
</dbReference>
<keyword evidence="8" id="KW-0496">Mitochondrion</keyword>
<dbReference type="GO" id="GO:0070131">
    <property type="term" value="P:positive regulation of mitochondrial translation"/>
    <property type="evidence" value="ECO:0007669"/>
    <property type="project" value="TreeGrafter"/>
</dbReference>
<evidence type="ECO:0000256" key="10">
    <source>
        <dbReference type="SAM" id="MobiDB-lite"/>
    </source>
</evidence>
<proteinExistence type="predicted"/>
<evidence type="ECO:0000256" key="8">
    <source>
        <dbReference type="ARBA" id="ARBA00023128"/>
    </source>
</evidence>
<keyword evidence="12" id="KW-1185">Reference proteome</keyword>
<dbReference type="GO" id="GO:0000049">
    <property type="term" value="F:tRNA binding"/>
    <property type="evidence" value="ECO:0007669"/>
    <property type="project" value="TreeGrafter"/>
</dbReference>
<keyword evidence="7" id="KW-0175">Coiled coil</keyword>
<feature type="domain" description="SAM-dependent MTase TRM10-type" evidence="11">
    <location>
        <begin position="197"/>
        <end position="391"/>
    </location>
</feature>
<dbReference type="Proteomes" id="UP000504635">
    <property type="component" value="Unplaced"/>
</dbReference>
<keyword evidence="4" id="KW-0949">S-adenosyl-L-methionine</keyword>
<evidence type="ECO:0000313" key="13">
    <source>
        <dbReference type="RefSeq" id="XP_030767441.1"/>
    </source>
</evidence>
<dbReference type="InParanoid" id="A0A6J2YW75"/>
<dbReference type="InterPro" id="IPR007356">
    <property type="entry name" value="tRNA_m1G_MeTrfase_euk"/>
</dbReference>
<evidence type="ECO:0000259" key="11">
    <source>
        <dbReference type="PROSITE" id="PS51675"/>
    </source>
</evidence>
<evidence type="ECO:0000256" key="1">
    <source>
        <dbReference type="ARBA" id="ARBA00004173"/>
    </source>
</evidence>
<gene>
    <name evidence="13" type="primary">LOC115891178</name>
</gene>
<dbReference type="GO" id="GO:0005739">
    <property type="term" value="C:mitochondrion"/>
    <property type="evidence" value="ECO:0007669"/>
    <property type="project" value="UniProtKB-SubCell"/>
</dbReference>
<evidence type="ECO:0000256" key="9">
    <source>
        <dbReference type="ARBA" id="ARBA00029803"/>
    </source>
</evidence>
<dbReference type="FunCoup" id="A0A6J2YW75">
    <property type="interactions" value="1366"/>
</dbReference>
<keyword evidence="5" id="KW-0819">tRNA processing</keyword>
<sequence length="422" mass="49274">MFLNRSIIGATFLRSCLVKNSSTTKICNKIKCSIESRPFSADIPKTSYEHTAEAITNNENNTTSEVSKSNNESSKSGDRELEHKLKVLMLEAEVLRQQGFLVPDESYMKDDMWQHLVELPTISSRKKYLEFLFKLSKKQEHRKIKQVEKQKKLDEFRATNPLEGLNVLTIEEHASQYGLKYNNMFLRFYDTIINRTYNHKLFQAMMFGQKLVIDCGYEQHMTKRENSYCAKQLMLLFAENRFHSDPFDIHYTNYNRNSDLAKLFHKSIPTLYNPEFPANIHENSYLNVFPKEKLIYLTPHCREEMVSFDHEAIYIIGGIVDKINNEPLSMAKAKREGIKMLKFPLDKYLLWGSGSGKSLTLNQCVAVLLDIKKTGDWKYALRHVPKRKLAEVIVDKHVSKFKPDFPVKKNNTYNTKKTWKPK</sequence>
<dbReference type="GO" id="GO:0032259">
    <property type="term" value="P:methylation"/>
    <property type="evidence" value="ECO:0007669"/>
    <property type="project" value="UniProtKB-KW"/>
</dbReference>
<dbReference type="InterPro" id="IPR028564">
    <property type="entry name" value="MT_TRM10-typ"/>
</dbReference>
<dbReference type="GO" id="GO:0005654">
    <property type="term" value="C:nucleoplasm"/>
    <property type="evidence" value="ECO:0007669"/>
    <property type="project" value="TreeGrafter"/>
</dbReference>
<dbReference type="InterPro" id="IPR038459">
    <property type="entry name" value="MT_TRM10-typ_sf"/>
</dbReference>
<dbReference type="RefSeq" id="XP_030767441.1">
    <property type="nucleotide sequence ID" value="XM_030911581.1"/>
</dbReference>
<dbReference type="PANTHER" id="PTHR13563:SF5">
    <property type="entry name" value="TRNA METHYLTRANSFERASE 10 HOMOLOG C"/>
    <property type="match status" value="1"/>
</dbReference>
<dbReference type="GO" id="GO:0008168">
    <property type="term" value="F:methyltransferase activity"/>
    <property type="evidence" value="ECO:0007669"/>
    <property type="project" value="UniProtKB-KW"/>
</dbReference>
<reference evidence="13" key="1">
    <citation type="submission" date="2025-08" db="UniProtKB">
        <authorList>
            <consortium name="RefSeq"/>
        </authorList>
    </citation>
    <scope>IDENTIFICATION</scope>
    <source>
        <tissue evidence="13">Gonads</tissue>
    </source>
</reference>
<dbReference type="OrthoDB" id="9976048at2759"/>
<evidence type="ECO:0000313" key="12">
    <source>
        <dbReference type="Proteomes" id="UP000504635"/>
    </source>
</evidence>
<dbReference type="PROSITE" id="PS51675">
    <property type="entry name" value="SAM_MT_TRM10"/>
    <property type="match status" value="1"/>
</dbReference>
<dbReference type="GeneID" id="115891178"/>
<evidence type="ECO:0000256" key="7">
    <source>
        <dbReference type="ARBA" id="ARBA00023054"/>
    </source>
</evidence>
<dbReference type="AlphaFoldDB" id="A0A6J2YW75"/>
<keyword evidence="3" id="KW-0808">Transferase</keyword>
<protein>
    <recommendedName>
        <fullName evidence="9">RNA (guanine-9-)-methyltransferase domain-containing protein 1</fullName>
    </recommendedName>
</protein>
<dbReference type="CTD" id="37124"/>
<evidence type="ECO:0000256" key="5">
    <source>
        <dbReference type="ARBA" id="ARBA00022694"/>
    </source>
</evidence>